<dbReference type="InterPro" id="IPR017937">
    <property type="entry name" value="Thioredoxin_CS"/>
</dbReference>
<dbReference type="Proteomes" id="UP000032633">
    <property type="component" value="Chromosome"/>
</dbReference>
<proteinExistence type="predicted"/>
<keyword evidence="4" id="KW-1185">Reference proteome</keyword>
<dbReference type="PROSITE" id="PS00194">
    <property type="entry name" value="THIOREDOXIN_1"/>
    <property type="match status" value="1"/>
</dbReference>
<evidence type="ECO:0000256" key="1">
    <source>
        <dbReference type="ARBA" id="ARBA00023157"/>
    </source>
</evidence>
<dbReference type="STRING" id="1126833.VN24_00390"/>
<dbReference type="KEGG" id="pbj:VN24_00390"/>
<dbReference type="GO" id="GO:0016491">
    <property type="term" value="F:oxidoreductase activity"/>
    <property type="evidence" value="ECO:0007669"/>
    <property type="project" value="InterPro"/>
</dbReference>
<sequence length="181" mass="20280">MKRTIVFVVAACLLIAFAVFEFYSGKESKATATTNPADALEKPKEGYMAPAFTLQGLDERPYSIGGSRGKLLIVNFWASWCAPCEMEAPDLEALYKQYGDQVDLYGVNSTAFDRERDAREFVDAQKLSFPILMDRAGVATKLYKVDNFPTSLIIDPSGKVLERINGIITRKEWESRIEGYL</sequence>
<dbReference type="OrthoDB" id="25753at2"/>
<dbReference type="InterPro" id="IPR036249">
    <property type="entry name" value="Thioredoxin-like_sf"/>
</dbReference>
<dbReference type="SUPFAM" id="SSF52833">
    <property type="entry name" value="Thioredoxin-like"/>
    <property type="match status" value="1"/>
</dbReference>
<dbReference type="CDD" id="cd02966">
    <property type="entry name" value="TlpA_like_family"/>
    <property type="match status" value="1"/>
</dbReference>
<dbReference type="PANTHER" id="PTHR42852">
    <property type="entry name" value="THIOL:DISULFIDE INTERCHANGE PROTEIN DSBE"/>
    <property type="match status" value="1"/>
</dbReference>
<reference evidence="4" key="2">
    <citation type="submission" date="2015-03" db="EMBL/GenBank/DDBJ databases">
        <title>Genome sequence of Paenibacillus beijingensis strain DSM 24997T.</title>
        <authorList>
            <person name="Kwak Y."/>
            <person name="Shin J.-H."/>
        </authorList>
    </citation>
    <scope>NUCLEOTIDE SEQUENCE [LARGE SCALE GENOMIC DNA]</scope>
    <source>
        <strain evidence="4">DSM 24997</strain>
    </source>
</reference>
<dbReference type="EMBL" id="CP011058">
    <property type="protein sequence ID" value="AJY73365.1"/>
    <property type="molecule type" value="Genomic_DNA"/>
</dbReference>
<dbReference type="Pfam" id="PF00578">
    <property type="entry name" value="AhpC-TSA"/>
    <property type="match status" value="1"/>
</dbReference>
<name>A0A0D5NDY2_9BACL</name>
<dbReference type="InterPro" id="IPR000866">
    <property type="entry name" value="AhpC/TSA"/>
</dbReference>
<evidence type="ECO:0000313" key="4">
    <source>
        <dbReference type="Proteomes" id="UP000032633"/>
    </source>
</evidence>
<dbReference type="PANTHER" id="PTHR42852:SF1">
    <property type="entry name" value="THIOREDOXIN-LIKE PROTEIN YNEN"/>
    <property type="match status" value="1"/>
</dbReference>
<protein>
    <submittedName>
        <fullName evidence="3">Redoxin</fullName>
    </submittedName>
</protein>
<dbReference type="HOGENOM" id="CLU_042529_11_4_9"/>
<dbReference type="PROSITE" id="PS51352">
    <property type="entry name" value="THIOREDOXIN_2"/>
    <property type="match status" value="1"/>
</dbReference>
<feature type="domain" description="Thioredoxin" evidence="2">
    <location>
        <begin position="43"/>
        <end position="181"/>
    </location>
</feature>
<reference evidence="3 4" key="1">
    <citation type="journal article" date="2015" name="J. Biotechnol.">
        <title>Complete genome sequence of Paenibacillus beijingensis 7188(T) (=DSM 24997(T)), a novel rhizobacterium from jujube garden soil.</title>
        <authorList>
            <person name="Kwak Y."/>
            <person name="Shin J.H."/>
        </authorList>
    </citation>
    <scope>NUCLEOTIDE SEQUENCE [LARGE SCALE GENOMIC DNA]</scope>
    <source>
        <strain evidence="3 4">DSM 24997</strain>
    </source>
</reference>
<accession>A0A0D5NDY2</accession>
<dbReference type="InterPro" id="IPR050553">
    <property type="entry name" value="Thioredoxin_ResA/DsbE_sf"/>
</dbReference>
<dbReference type="InterPro" id="IPR013766">
    <property type="entry name" value="Thioredoxin_domain"/>
</dbReference>
<dbReference type="RefSeq" id="WP_045668800.1">
    <property type="nucleotide sequence ID" value="NZ_CP011058.1"/>
</dbReference>
<dbReference type="AlphaFoldDB" id="A0A0D5NDY2"/>
<organism evidence="3 4">
    <name type="scientific">Paenibacillus beijingensis</name>
    <dbReference type="NCBI Taxonomy" id="1126833"/>
    <lineage>
        <taxon>Bacteria</taxon>
        <taxon>Bacillati</taxon>
        <taxon>Bacillota</taxon>
        <taxon>Bacilli</taxon>
        <taxon>Bacillales</taxon>
        <taxon>Paenibacillaceae</taxon>
        <taxon>Paenibacillus</taxon>
    </lineage>
</organism>
<keyword evidence="1" id="KW-1015">Disulfide bond</keyword>
<dbReference type="GO" id="GO:0016209">
    <property type="term" value="F:antioxidant activity"/>
    <property type="evidence" value="ECO:0007669"/>
    <property type="project" value="InterPro"/>
</dbReference>
<evidence type="ECO:0000313" key="3">
    <source>
        <dbReference type="EMBL" id="AJY73365.1"/>
    </source>
</evidence>
<gene>
    <name evidence="3" type="ORF">VN24_00390</name>
</gene>
<evidence type="ECO:0000259" key="2">
    <source>
        <dbReference type="PROSITE" id="PS51352"/>
    </source>
</evidence>
<dbReference type="PATRIC" id="fig|1126833.4.peg.91"/>
<dbReference type="Gene3D" id="3.40.30.10">
    <property type="entry name" value="Glutaredoxin"/>
    <property type="match status" value="1"/>
</dbReference>